<dbReference type="EMBL" id="CP028811">
    <property type="protein sequence ID" value="AWA30998.1"/>
    <property type="molecule type" value="Genomic_DNA"/>
</dbReference>
<keyword evidence="1" id="KW-1133">Transmembrane helix</keyword>
<feature type="transmembrane region" description="Helical" evidence="1">
    <location>
        <begin position="7"/>
        <end position="26"/>
    </location>
</feature>
<evidence type="ECO:0000313" key="3">
    <source>
        <dbReference type="Proteomes" id="UP000244193"/>
    </source>
</evidence>
<dbReference type="Proteomes" id="UP000244193">
    <property type="component" value="Chromosome"/>
</dbReference>
<keyword evidence="3" id="KW-1185">Reference proteome</keyword>
<organism evidence="2 3">
    <name type="scientific">Flavobacterium magnum</name>
    <dbReference type="NCBI Taxonomy" id="2162713"/>
    <lineage>
        <taxon>Bacteria</taxon>
        <taxon>Pseudomonadati</taxon>
        <taxon>Bacteroidota</taxon>
        <taxon>Flavobacteriia</taxon>
        <taxon>Flavobacteriales</taxon>
        <taxon>Flavobacteriaceae</taxon>
        <taxon>Flavobacterium</taxon>
    </lineage>
</organism>
<keyword evidence="1" id="KW-0812">Transmembrane</keyword>
<dbReference type="AlphaFoldDB" id="A0A2S0RIF4"/>
<accession>A0A2S0RIF4</accession>
<dbReference type="KEGG" id="fmg:HYN48_13415"/>
<gene>
    <name evidence="2" type="ORF">HYN48_13415</name>
</gene>
<dbReference type="OrthoDB" id="9956680at2"/>
<reference evidence="2 3" key="1">
    <citation type="submission" date="2018-04" db="EMBL/GenBank/DDBJ databases">
        <title>Genome sequencing of Flavobacterium sp. HYN0048.</title>
        <authorList>
            <person name="Yi H."/>
            <person name="Baek C."/>
        </authorList>
    </citation>
    <scope>NUCLEOTIDE SEQUENCE [LARGE SCALE GENOMIC DNA]</scope>
    <source>
        <strain evidence="2 3">HYN0048</strain>
    </source>
</reference>
<dbReference type="RefSeq" id="WP_108372543.1">
    <property type="nucleotide sequence ID" value="NZ_CP028811.1"/>
</dbReference>
<protein>
    <recommendedName>
        <fullName evidence="4">Lipoprotein SmpA/OmlA domain-containing protein</fullName>
    </recommendedName>
</protein>
<keyword evidence="1" id="KW-0472">Membrane</keyword>
<evidence type="ECO:0000313" key="2">
    <source>
        <dbReference type="EMBL" id="AWA30998.1"/>
    </source>
</evidence>
<name>A0A2S0RIF4_9FLAO</name>
<proteinExistence type="predicted"/>
<evidence type="ECO:0008006" key="4">
    <source>
        <dbReference type="Google" id="ProtNLM"/>
    </source>
</evidence>
<evidence type="ECO:0000256" key="1">
    <source>
        <dbReference type="SAM" id="Phobius"/>
    </source>
</evidence>
<sequence length="95" mass="11206">MKSIKKVFLGFSLIALTAIFIIFSIISSEKNHLNIFKKTRLGKSQAELEKLWGKPNKELKYKTGEKTIFYYTVLNEFVFNIDKKTNVKFKYKDNF</sequence>